<dbReference type="AlphaFoldDB" id="A0AAV9XV97"/>
<proteinExistence type="predicted"/>
<keyword evidence="4" id="KW-1185">Reference proteome</keyword>
<evidence type="ECO:0000256" key="1">
    <source>
        <dbReference type="SAM" id="Coils"/>
    </source>
</evidence>
<dbReference type="Proteomes" id="UP001311799">
    <property type="component" value="Unassembled WGS sequence"/>
</dbReference>
<evidence type="ECO:0000256" key="2">
    <source>
        <dbReference type="SAM" id="MobiDB-lite"/>
    </source>
</evidence>
<gene>
    <name evidence="3" type="ORF">RS030_3479</name>
</gene>
<comment type="caution">
    <text evidence="3">The sequence shown here is derived from an EMBL/GenBank/DDBJ whole genome shotgun (WGS) entry which is preliminary data.</text>
</comment>
<evidence type="ECO:0000313" key="4">
    <source>
        <dbReference type="Proteomes" id="UP001311799"/>
    </source>
</evidence>
<organism evidence="3 4">
    <name type="scientific">Cryptosporidium xiaoi</name>
    <dbReference type="NCBI Taxonomy" id="659607"/>
    <lineage>
        <taxon>Eukaryota</taxon>
        <taxon>Sar</taxon>
        <taxon>Alveolata</taxon>
        <taxon>Apicomplexa</taxon>
        <taxon>Conoidasida</taxon>
        <taxon>Coccidia</taxon>
        <taxon>Eucoccidiorida</taxon>
        <taxon>Eimeriorina</taxon>
        <taxon>Cryptosporidiidae</taxon>
        <taxon>Cryptosporidium</taxon>
    </lineage>
</organism>
<feature type="region of interest" description="Disordered" evidence="2">
    <location>
        <begin position="141"/>
        <end position="162"/>
    </location>
</feature>
<feature type="compositionally biased region" description="Basic and acidic residues" evidence="2">
    <location>
        <begin position="150"/>
        <end position="162"/>
    </location>
</feature>
<feature type="coiled-coil region" evidence="1">
    <location>
        <begin position="282"/>
        <end position="309"/>
    </location>
</feature>
<evidence type="ECO:0000313" key="3">
    <source>
        <dbReference type="EMBL" id="KAK6588626.1"/>
    </source>
</evidence>
<sequence>MLDFENGIVDLVKRIDNVTIKLTDLFFKLEHELMELYSLSNNSSSSYLYDKRCDFNGKIKSEFGERMKKLLKEGLISGSEYSEDDSFLIAMDNSVMSLESLTSAVLGARFYTGCSFVVGDDSEENDARSSGENFKLEKECVNPYENSESDSEKREHSLESDDCQYNRKSTDVDMDCVKKECLALKKRLNSNNSFRKIKRQHKMTNSLISDHCDNSNMVNSLVSKMDMNSNLQDKIKKNNNKYGKTEITENSVLISLCRNILRLTKHRLEIEKYDSNVNKELEKIGRERYRELENKLIETEKKLKEREIKCYEYEKKIGYINFEEKIYDYDGLIGIKNCNKHGSTCMNDNNCETENEVIIETAFQSPRIEAEDQLMLSISEKNRLLPTKCNLRYEYDCNNKMNEKGDEKLMFYNNNMKVEENSVNECIFGKIKQDSEIIELKDQIQILTMDLLMLREENERLSAIITQTNISNDNNKTINYKQELTEYCNLSDEVIRESKSEVLFDILYGRNASNQDDTYSQKFNRFEIIFDENNVKKSELRVVKQNELVIKCVDESNENSILKNDKKGIKNSQNNENSTVPYLVMWEPIVDNVNYSSCNDDNAIPISISSYGQFKSSRAGKKSLFENIKYLSNNEICHYDRLTDTINEQAEIGEKNTITVANKTKLNNEKGCGHDKINRIKVNRNVFYCDIERIIRKNT</sequence>
<keyword evidence="1" id="KW-0175">Coiled coil</keyword>
<protein>
    <submittedName>
        <fullName evidence="3">Uncharacterized protein</fullName>
    </submittedName>
</protein>
<name>A0AAV9XV97_9CRYT</name>
<dbReference type="EMBL" id="JAWDEY010000031">
    <property type="protein sequence ID" value="KAK6588626.1"/>
    <property type="molecule type" value="Genomic_DNA"/>
</dbReference>
<accession>A0AAV9XV97</accession>
<reference evidence="3 4" key="1">
    <citation type="submission" date="2023-10" db="EMBL/GenBank/DDBJ databases">
        <title>Comparative genomics analysis reveals potential genetic determinants of host preference in Cryptosporidium xiaoi.</title>
        <authorList>
            <person name="Xiao L."/>
            <person name="Li J."/>
        </authorList>
    </citation>
    <scope>NUCLEOTIDE SEQUENCE [LARGE SCALE GENOMIC DNA]</scope>
    <source>
        <strain evidence="3 4">52996</strain>
    </source>
</reference>